<proteinExistence type="inferred from homology"/>
<dbReference type="Pfam" id="PF02171">
    <property type="entry name" value="Piwi"/>
    <property type="match status" value="1"/>
</dbReference>
<feature type="domain" description="Piwi" evidence="4">
    <location>
        <begin position="573"/>
        <end position="869"/>
    </location>
</feature>
<protein>
    <recommendedName>
        <fullName evidence="7">Piwi-domain-containing protein</fullName>
    </recommendedName>
</protein>
<dbReference type="PROSITE" id="PS50821">
    <property type="entry name" value="PAZ"/>
    <property type="match status" value="1"/>
</dbReference>
<evidence type="ECO:0000256" key="2">
    <source>
        <dbReference type="SAM" id="MobiDB-lite"/>
    </source>
</evidence>
<dbReference type="InterPro" id="IPR045246">
    <property type="entry name" value="Piwi_ago-like"/>
</dbReference>
<dbReference type="Pfam" id="PF16486">
    <property type="entry name" value="ArgoN"/>
    <property type="match status" value="1"/>
</dbReference>
<feature type="region of interest" description="Disordered" evidence="2">
    <location>
        <begin position="1"/>
        <end position="21"/>
    </location>
</feature>
<evidence type="ECO:0008006" key="7">
    <source>
        <dbReference type="Google" id="ProtNLM"/>
    </source>
</evidence>
<dbReference type="EMBL" id="JAZGSY010000209">
    <property type="protein sequence ID" value="KAL1838517.1"/>
    <property type="molecule type" value="Genomic_DNA"/>
</dbReference>
<dbReference type="InterPro" id="IPR003100">
    <property type="entry name" value="PAZ_dom"/>
</dbReference>
<accession>A0ABR3VAE0</accession>
<dbReference type="SMART" id="SM00949">
    <property type="entry name" value="PAZ"/>
    <property type="match status" value="1"/>
</dbReference>
<dbReference type="InterPro" id="IPR032474">
    <property type="entry name" value="Argonaute_N"/>
</dbReference>
<dbReference type="CDD" id="cd02846">
    <property type="entry name" value="PAZ_argonaute_like"/>
    <property type="match status" value="1"/>
</dbReference>
<evidence type="ECO:0000256" key="1">
    <source>
        <dbReference type="RuleBase" id="RU361178"/>
    </source>
</evidence>
<dbReference type="SUPFAM" id="SSF101690">
    <property type="entry name" value="PAZ domain"/>
    <property type="match status" value="1"/>
</dbReference>
<dbReference type="Gene3D" id="3.40.50.2300">
    <property type="match status" value="1"/>
</dbReference>
<evidence type="ECO:0000259" key="4">
    <source>
        <dbReference type="PROSITE" id="PS50822"/>
    </source>
</evidence>
<dbReference type="Gene3D" id="3.30.420.10">
    <property type="entry name" value="Ribonuclease H-like superfamily/Ribonuclease H"/>
    <property type="match status" value="1"/>
</dbReference>
<comment type="similarity">
    <text evidence="1">Belongs to the argonaute family.</text>
</comment>
<feature type="domain" description="PAZ" evidence="3">
    <location>
        <begin position="285"/>
        <end position="403"/>
    </location>
</feature>
<dbReference type="Pfam" id="PF02170">
    <property type="entry name" value="PAZ"/>
    <property type="match status" value="1"/>
</dbReference>
<dbReference type="Pfam" id="PF16488">
    <property type="entry name" value="ArgoL2"/>
    <property type="match status" value="1"/>
</dbReference>
<dbReference type="PANTHER" id="PTHR22891">
    <property type="entry name" value="EUKARYOTIC TRANSLATION INITIATION FACTOR 2C"/>
    <property type="match status" value="1"/>
</dbReference>
<evidence type="ECO:0000313" key="6">
    <source>
        <dbReference type="Proteomes" id="UP001583172"/>
    </source>
</evidence>
<keyword evidence="6" id="KW-1185">Reference proteome</keyword>
<organism evidence="5 6">
    <name type="scientific">Humicola insolens</name>
    <name type="common">Soft-rot fungus</name>
    <dbReference type="NCBI Taxonomy" id="85995"/>
    <lineage>
        <taxon>Eukaryota</taxon>
        <taxon>Fungi</taxon>
        <taxon>Dikarya</taxon>
        <taxon>Ascomycota</taxon>
        <taxon>Pezizomycotina</taxon>
        <taxon>Sordariomycetes</taxon>
        <taxon>Sordariomycetidae</taxon>
        <taxon>Sordariales</taxon>
        <taxon>Chaetomiaceae</taxon>
        <taxon>Mycothermus</taxon>
    </lineage>
</organism>
<dbReference type="InterPro" id="IPR032472">
    <property type="entry name" value="ArgoL2"/>
</dbReference>
<comment type="caution">
    <text evidence="5">The sequence shown here is derived from an EMBL/GenBank/DDBJ whole genome shotgun (WGS) entry which is preliminary data.</text>
</comment>
<dbReference type="InterPro" id="IPR003165">
    <property type="entry name" value="Piwi"/>
</dbReference>
<dbReference type="Pfam" id="PF08699">
    <property type="entry name" value="ArgoL1"/>
    <property type="match status" value="1"/>
</dbReference>
<name>A0ABR3VAE0_HUMIN</name>
<dbReference type="SUPFAM" id="SSF53098">
    <property type="entry name" value="Ribonuclease H-like"/>
    <property type="match status" value="1"/>
</dbReference>
<dbReference type="PROSITE" id="PS50822">
    <property type="entry name" value="PIWI"/>
    <property type="match status" value="1"/>
</dbReference>
<reference evidence="5 6" key="1">
    <citation type="journal article" date="2024" name="Commun. Biol.">
        <title>Comparative genomic analysis of thermophilic fungi reveals convergent evolutionary adaptations and gene losses.</title>
        <authorList>
            <person name="Steindorff A.S."/>
            <person name="Aguilar-Pontes M.V."/>
            <person name="Robinson A.J."/>
            <person name="Andreopoulos B."/>
            <person name="LaButti K."/>
            <person name="Kuo A."/>
            <person name="Mondo S."/>
            <person name="Riley R."/>
            <person name="Otillar R."/>
            <person name="Haridas S."/>
            <person name="Lipzen A."/>
            <person name="Grimwood J."/>
            <person name="Schmutz J."/>
            <person name="Clum A."/>
            <person name="Reid I.D."/>
            <person name="Moisan M.C."/>
            <person name="Butler G."/>
            <person name="Nguyen T.T.M."/>
            <person name="Dewar K."/>
            <person name="Conant G."/>
            <person name="Drula E."/>
            <person name="Henrissat B."/>
            <person name="Hansel C."/>
            <person name="Singer S."/>
            <person name="Hutchinson M.I."/>
            <person name="de Vries R.P."/>
            <person name="Natvig D.O."/>
            <person name="Powell A.J."/>
            <person name="Tsang A."/>
            <person name="Grigoriev I.V."/>
        </authorList>
    </citation>
    <scope>NUCLEOTIDE SEQUENCE [LARGE SCALE GENOMIC DNA]</scope>
    <source>
        <strain evidence="5 6">CBS 620.91</strain>
    </source>
</reference>
<dbReference type="InterPro" id="IPR014811">
    <property type="entry name" value="ArgoL1"/>
</dbReference>
<evidence type="ECO:0000313" key="5">
    <source>
        <dbReference type="EMBL" id="KAL1838517.1"/>
    </source>
</evidence>
<dbReference type="InterPro" id="IPR036397">
    <property type="entry name" value="RNaseH_sf"/>
</dbReference>
<dbReference type="InterPro" id="IPR012337">
    <property type="entry name" value="RNaseH-like_sf"/>
</dbReference>
<dbReference type="SMART" id="SM00950">
    <property type="entry name" value="Piwi"/>
    <property type="match status" value="1"/>
</dbReference>
<dbReference type="InterPro" id="IPR036085">
    <property type="entry name" value="PAZ_dom_sf"/>
</dbReference>
<dbReference type="CDD" id="cd04657">
    <property type="entry name" value="Piwi_ago-like"/>
    <property type="match status" value="1"/>
</dbReference>
<dbReference type="Proteomes" id="UP001583172">
    <property type="component" value="Unassembled WGS sequence"/>
</dbReference>
<evidence type="ECO:0000259" key="3">
    <source>
        <dbReference type="PROSITE" id="PS50821"/>
    </source>
</evidence>
<dbReference type="Gene3D" id="2.170.260.10">
    <property type="entry name" value="paz domain"/>
    <property type="match status" value="1"/>
</dbReference>
<sequence length="938" mass="106874">MSANKPAVTKRNPLELPKGLNNRCDLPPEAYWHTDRNDYTPFAVRPGYCKAGSDIRVLVNQFRVESVTGRDVYQYDVAITPEPSGSIVYKKAWNTKLVKAKLAEFKGPWLYDNRKLAWSTANVANVKLEVDLGADEGRPGRKNNVVVLEIKQTCKVRMESLKAYLEKRGPCDNSVIECMSFLDHVLRQGPSERMELIKRTFINEHSATKILNTCTEAIKGIYSSIRLSDSLKSGGIGLGVNVDVSNQTFWIGQSLEHLVRNYLGWQNPRHWGNLNAQQMAGVLKPVNVRQKDGTVRLEKSEAFKMLKKLQGIRFVVKHRGNTGQPRKEYKIRRFHFDPSFGTDGAHAKNVTFEKKMEDGSTKKYNIADYYLQTYKTRVMHPHLPLVETMNAGLFPMELCEVVRFNRYNYKLDPDQTSAMITFSQARPSVLKPEIEHMVRNLDWANDRYLAHFGVKISTKMPVVQAKLLPNPSVKYANTTKNPGTRGRWDLIGTKFAQSNTREAKRWAVVIVDPRTDRATAQNFGREFKTAYLRHGGRISGDPLIMELRGNDIDNDMTVLVDTMKKKLGGFPDLVFFILAQKKQFPYDRLKRQADCRFAFVSQMVLGQHAKKCQGQYLSNVCLKVNAKLGGRNSGLESKTPFFTKPTMMIGVDISHGGTAEGTVSVAAMCASMDRDCAIYNAAVQSNGWRVEIVQERNMWNMLGSLVSRWRNRNKMLPEHIFYMRDGVSEGQFAQVMDIEVRMMKTLFKEHFNASPKITVIVATKRHHIRIFPERGDKNDNCLPGTLVEREVTHPFHYDFYLCSHVALQGTARPVHYNVIHDEVGLPHDTLQRILYEQCYQYCRSTTPVSLHPAVYYAHLAADRARWHEPNPGSALVQPDGKFQVLNRVQGPMAKAEVQTTTSRPKDAQPPFLLALGQGNRWPECREAVEFFKGTMWWV</sequence>
<gene>
    <name evidence="5" type="ORF">VTJ49DRAFT_2591</name>
</gene>